<proteinExistence type="predicted"/>
<dbReference type="SUPFAM" id="SSF51045">
    <property type="entry name" value="WW domain"/>
    <property type="match status" value="1"/>
</dbReference>
<evidence type="ECO:0000313" key="3">
    <source>
        <dbReference type="Proteomes" id="UP000812440"/>
    </source>
</evidence>
<dbReference type="Gene3D" id="2.20.70.10">
    <property type="match status" value="1"/>
</dbReference>
<dbReference type="PROSITE" id="PS50020">
    <property type="entry name" value="WW_DOMAIN_2"/>
    <property type="match status" value="1"/>
</dbReference>
<dbReference type="SMART" id="SM00456">
    <property type="entry name" value="WW"/>
    <property type="match status" value="1"/>
</dbReference>
<sequence>VSLANTMQENPVYWNLAEMKKGMETPPSPTCPPVQMMENWECHIDHFTGRNFYINTETKEKTWKPPRKTRDPERSLPDSLTFNNISLVSVLKGMSTPKTTIEPTTGPTV</sequence>
<dbReference type="Pfam" id="PF00397">
    <property type="entry name" value="WW"/>
    <property type="match status" value="1"/>
</dbReference>
<name>A0A8T2IGE8_9PIPI</name>
<gene>
    <name evidence="2" type="ORF">GDO86_020650</name>
</gene>
<dbReference type="CDD" id="cd00201">
    <property type="entry name" value="WW"/>
    <property type="match status" value="1"/>
</dbReference>
<dbReference type="InterPro" id="IPR036020">
    <property type="entry name" value="WW_dom_sf"/>
</dbReference>
<keyword evidence="3" id="KW-1185">Reference proteome</keyword>
<reference evidence="2" key="1">
    <citation type="thesis" date="2020" institute="ProQuest LLC" country="789 East Eisenhower Parkway, Ann Arbor, MI, USA">
        <title>Comparative Genomics and Chromosome Evolution.</title>
        <authorList>
            <person name="Mudd A.B."/>
        </authorList>
    </citation>
    <scope>NUCLEOTIDE SEQUENCE</scope>
    <source>
        <strain evidence="2">Female2</strain>
        <tissue evidence="2">Blood</tissue>
    </source>
</reference>
<feature type="non-terminal residue" evidence="2">
    <location>
        <position position="109"/>
    </location>
</feature>
<dbReference type="AlphaFoldDB" id="A0A8T2IGE8"/>
<dbReference type="Proteomes" id="UP000812440">
    <property type="component" value="Unassembled WGS sequence"/>
</dbReference>
<organism evidence="2 3">
    <name type="scientific">Hymenochirus boettgeri</name>
    <name type="common">Congo dwarf clawed frog</name>
    <dbReference type="NCBI Taxonomy" id="247094"/>
    <lineage>
        <taxon>Eukaryota</taxon>
        <taxon>Metazoa</taxon>
        <taxon>Chordata</taxon>
        <taxon>Craniata</taxon>
        <taxon>Vertebrata</taxon>
        <taxon>Euteleostomi</taxon>
        <taxon>Amphibia</taxon>
        <taxon>Batrachia</taxon>
        <taxon>Anura</taxon>
        <taxon>Pipoidea</taxon>
        <taxon>Pipidae</taxon>
        <taxon>Pipinae</taxon>
        <taxon>Hymenochirus</taxon>
    </lineage>
</organism>
<feature type="domain" description="WW" evidence="1">
    <location>
        <begin position="34"/>
        <end position="68"/>
    </location>
</feature>
<comment type="caution">
    <text evidence="2">The sequence shown here is derived from an EMBL/GenBank/DDBJ whole genome shotgun (WGS) entry which is preliminary data.</text>
</comment>
<accession>A0A8T2IGE8</accession>
<dbReference type="InterPro" id="IPR001202">
    <property type="entry name" value="WW_dom"/>
</dbReference>
<evidence type="ECO:0000313" key="2">
    <source>
        <dbReference type="EMBL" id="KAG8429266.1"/>
    </source>
</evidence>
<dbReference type="OrthoDB" id="79452at2759"/>
<dbReference type="EMBL" id="JAACNH010009881">
    <property type="protein sequence ID" value="KAG8429266.1"/>
    <property type="molecule type" value="Genomic_DNA"/>
</dbReference>
<evidence type="ECO:0000259" key="1">
    <source>
        <dbReference type="PROSITE" id="PS50020"/>
    </source>
</evidence>
<protein>
    <recommendedName>
        <fullName evidence="1">WW domain-containing protein</fullName>
    </recommendedName>
</protein>